<dbReference type="Proteomes" id="UP000238762">
    <property type="component" value="Unassembled WGS sequence"/>
</dbReference>
<keyword evidence="3" id="KW-1185">Reference proteome</keyword>
<organism evidence="2 3">
    <name type="scientific">Merismopedia glauca CCAP 1448/3</name>
    <dbReference type="NCBI Taxonomy" id="1296344"/>
    <lineage>
        <taxon>Bacteria</taxon>
        <taxon>Bacillati</taxon>
        <taxon>Cyanobacteriota</taxon>
        <taxon>Cyanophyceae</taxon>
        <taxon>Synechococcales</taxon>
        <taxon>Merismopediaceae</taxon>
        <taxon>Merismopedia</taxon>
    </lineage>
</organism>
<dbReference type="InterPro" id="IPR011009">
    <property type="entry name" value="Kinase-like_dom_sf"/>
</dbReference>
<dbReference type="RefSeq" id="WP_106290004.1">
    <property type="nucleotide sequence ID" value="NZ_CAWNTC010000132.1"/>
</dbReference>
<proteinExistence type="predicted"/>
<dbReference type="OrthoDB" id="115252at2"/>
<dbReference type="AlphaFoldDB" id="A0A2T1BZZ2"/>
<protein>
    <recommendedName>
        <fullName evidence="1">Aminoglycoside phosphotransferase domain-containing protein</fullName>
    </recommendedName>
</protein>
<dbReference type="InterPro" id="IPR002575">
    <property type="entry name" value="Aminoglycoside_PTrfase"/>
</dbReference>
<comment type="caution">
    <text evidence="2">The sequence shown here is derived from an EMBL/GenBank/DDBJ whole genome shotgun (WGS) entry which is preliminary data.</text>
</comment>
<evidence type="ECO:0000313" key="3">
    <source>
        <dbReference type="Proteomes" id="UP000238762"/>
    </source>
</evidence>
<reference evidence="2 3" key="1">
    <citation type="submission" date="2018-02" db="EMBL/GenBank/DDBJ databases">
        <authorList>
            <person name="Cohen D.B."/>
            <person name="Kent A.D."/>
        </authorList>
    </citation>
    <scope>NUCLEOTIDE SEQUENCE [LARGE SCALE GENOMIC DNA]</scope>
    <source>
        <strain evidence="2 3">CCAP 1448/3</strain>
    </source>
</reference>
<feature type="domain" description="Aminoglycoside phosphotransferase" evidence="1">
    <location>
        <begin position="134"/>
        <end position="284"/>
    </location>
</feature>
<sequence length="461" mass="52777">MYRFLRLIFLTPVFLLTISLEKWGKRWFLLRFPRKPAEILKNQQQFFEMLKNYAQQRTVDLSADQITKLSSGLFPLDSKLLEIHPLAKIINEPDKNKLAGSFEIVYQTGEIVHSLPIFVKFQCGRGLPLYLQAIRAAVELGIAREIDFYRYLAGQIDLRTPRPYYANSIHQFNRVCLVLEYIEGFNPADWRSCPLIGIKAILYSVARMNAAFLGRTSTDPRTAWIPARKGLDYASFIGDFIRQEPVWYRTIWSALVNYFQDKPVTLVHGDCRPGNMLFVDDGKLASQIGTDSNDKLSVWPDDQTPLPEVVFTDWEAINVAPLFWDFTYCTIIGMTVADRRIYRSRLLDEFKAALQAAGVPAELCQDETIPIQVNLLALVLGFLSFVIIKNGFWDRQGNTAEDAIAWRERVVSAVVELDTKAIADILKIPEEAIVQLQNQWSQELSDYLNSLPKSDRSIHNV</sequence>
<dbReference type="Pfam" id="PF01636">
    <property type="entry name" value="APH"/>
    <property type="match status" value="1"/>
</dbReference>
<accession>A0A2T1BZZ2</accession>
<evidence type="ECO:0000259" key="1">
    <source>
        <dbReference type="Pfam" id="PF01636"/>
    </source>
</evidence>
<gene>
    <name evidence="2" type="ORF">C7B64_17835</name>
</gene>
<dbReference type="EMBL" id="PVWJ01000102">
    <property type="protein sequence ID" value="PSB01524.1"/>
    <property type="molecule type" value="Genomic_DNA"/>
</dbReference>
<dbReference type="SUPFAM" id="SSF56112">
    <property type="entry name" value="Protein kinase-like (PK-like)"/>
    <property type="match status" value="1"/>
</dbReference>
<evidence type="ECO:0000313" key="2">
    <source>
        <dbReference type="EMBL" id="PSB01524.1"/>
    </source>
</evidence>
<dbReference type="Gene3D" id="3.90.1200.10">
    <property type="match status" value="1"/>
</dbReference>
<name>A0A2T1BZZ2_9CYAN</name>
<reference evidence="2 3" key="2">
    <citation type="submission" date="2018-03" db="EMBL/GenBank/DDBJ databases">
        <title>The ancient ancestry and fast evolution of plastids.</title>
        <authorList>
            <person name="Moore K.R."/>
            <person name="Magnabosco C."/>
            <person name="Momper L."/>
            <person name="Gold D.A."/>
            <person name="Bosak T."/>
            <person name="Fournier G.P."/>
        </authorList>
    </citation>
    <scope>NUCLEOTIDE SEQUENCE [LARGE SCALE GENOMIC DNA]</scope>
    <source>
        <strain evidence="2 3">CCAP 1448/3</strain>
    </source>
</reference>